<dbReference type="InterPro" id="IPR051218">
    <property type="entry name" value="Sec_MonoDiacylglyc_Lipase"/>
</dbReference>
<gene>
    <name evidence="2" type="ORF">SAMN06296273_2144</name>
</gene>
<dbReference type="RefSeq" id="WP_172424111.1">
    <property type="nucleotide sequence ID" value="NZ_LT907782.1"/>
</dbReference>
<dbReference type="Gene3D" id="3.40.50.1820">
    <property type="entry name" value="alpha/beta hydrolase"/>
    <property type="match status" value="1"/>
</dbReference>
<dbReference type="InterPro" id="IPR002921">
    <property type="entry name" value="Fungal_lipase-type"/>
</dbReference>
<dbReference type="PANTHER" id="PTHR45856">
    <property type="entry name" value="ALPHA/BETA-HYDROLASES SUPERFAMILY PROTEIN"/>
    <property type="match status" value="1"/>
</dbReference>
<dbReference type="GO" id="GO:0006629">
    <property type="term" value="P:lipid metabolic process"/>
    <property type="evidence" value="ECO:0007669"/>
    <property type="project" value="InterPro"/>
</dbReference>
<evidence type="ECO:0000259" key="1">
    <source>
        <dbReference type="Pfam" id="PF01764"/>
    </source>
</evidence>
<feature type="domain" description="Fungal lipase-type" evidence="1">
    <location>
        <begin position="80"/>
        <end position="209"/>
    </location>
</feature>
<name>A0A285BZD6_9PROT</name>
<dbReference type="Proteomes" id="UP000242498">
    <property type="component" value="Chromosome I"/>
</dbReference>
<dbReference type="SUPFAM" id="SSF53474">
    <property type="entry name" value="alpha/beta-Hydrolases"/>
    <property type="match status" value="1"/>
</dbReference>
<evidence type="ECO:0000313" key="3">
    <source>
        <dbReference type="Proteomes" id="UP000242498"/>
    </source>
</evidence>
<organism evidence="2 3">
    <name type="scientific">Nitrosomonas ureae</name>
    <dbReference type="NCBI Taxonomy" id="44577"/>
    <lineage>
        <taxon>Bacteria</taxon>
        <taxon>Pseudomonadati</taxon>
        <taxon>Pseudomonadota</taxon>
        <taxon>Betaproteobacteria</taxon>
        <taxon>Nitrosomonadales</taxon>
        <taxon>Nitrosomonadaceae</taxon>
        <taxon>Nitrosomonas</taxon>
    </lineage>
</organism>
<dbReference type="InterPro" id="IPR029058">
    <property type="entry name" value="AB_hydrolase_fold"/>
</dbReference>
<dbReference type="CDD" id="cd00519">
    <property type="entry name" value="Lipase_3"/>
    <property type="match status" value="1"/>
</dbReference>
<sequence length="330" mass="37357">MTTKITLNPISSTEIDWLKQPGLNHKKSEVLCRMGIFSYYKTQSEIREAIGNEWSHLEVWVDEDIENQGFLAWTDKVAILSFRGTDSGSDWLINAQAFFPEQHDLGGRRHNGFNKIWSQCSARIFEILDKNINPDSVLWITGHSLGGALSTAAAAEFLSNKPNRIKDFYVMTFGSPRYGNEDFQKAYDQRMLQKHWFYANQSDPVPHLGPNWMGYRHTGILKYFSKQGMYLDVDKNAVGLQASMNTAEEGALNHMYLIDKDIEKFSQSEIDLKILVTAMMAQANQPEISIISGVTKIDDASGTLQGDSLWTAAAHNSALYWKNINFIANL</sequence>
<accession>A0A285BZD6</accession>
<dbReference type="PANTHER" id="PTHR45856:SF24">
    <property type="entry name" value="FUNGAL LIPASE-LIKE DOMAIN-CONTAINING PROTEIN"/>
    <property type="match status" value="1"/>
</dbReference>
<evidence type="ECO:0000313" key="2">
    <source>
        <dbReference type="EMBL" id="SNX60677.1"/>
    </source>
</evidence>
<dbReference type="AlphaFoldDB" id="A0A285BZD6"/>
<protein>
    <submittedName>
        <fullName evidence="2">Lipase (Class 3)</fullName>
    </submittedName>
</protein>
<reference evidence="2 3" key="1">
    <citation type="submission" date="2017-08" db="EMBL/GenBank/DDBJ databases">
        <authorList>
            <person name="de Groot N.N."/>
        </authorList>
    </citation>
    <scope>NUCLEOTIDE SEQUENCE [LARGE SCALE GENOMIC DNA]</scope>
    <source>
        <strain evidence="2 3">Nm15</strain>
    </source>
</reference>
<dbReference type="EMBL" id="LT907782">
    <property type="protein sequence ID" value="SNX60677.1"/>
    <property type="molecule type" value="Genomic_DNA"/>
</dbReference>
<proteinExistence type="predicted"/>
<dbReference type="Pfam" id="PF01764">
    <property type="entry name" value="Lipase_3"/>
    <property type="match status" value="1"/>
</dbReference>